<dbReference type="OrthoDB" id="8887481at2"/>
<organism evidence="2 3">
    <name type="scientific">Pseudaquabacterium pictum</name>
    <dbReference type="NCBI Taxonomy" id="2315236"/>
    <lineage>
        <taxon>Bacteria</taxon>
        <taxon>Pseudomonadati</taxon>
        <taxon>Pseudomonadota</taxon>
        <taxon>Betaproteobacteria</taxon>
        <taxon>Burkholderiales</taxon>
        <taxon>Sphaerotilaceae</taxon>
        <taxon>Pseudaquabacterium</taxon>
    </lineage>
</organism>
<reference evidence="3" key="1">
    <citation type="submission" date="2019-03" db="EMBL/GenBank/DDBJ databases">
        <title>Aquabacterium pictum sp.nov., the first bacteriochlorophyll a-containing freshwater bacterium in the genus Aquabacterium of the class Betaproteobacteria.</title>
        <authorList>
            <person name="Hirose S."/>
            <person name="Tank M."/>
            <person name="Hara E."/>
            <person name="Tamaki H."/>
            <person name="Takaichi S."/>
            <person name="Haruta S."/>
            <person name="Hanada S."/>
        </authorList>
    </citation>
    <scope>NUCLEOTIDE SEQUENCE [LARGE SCALE GENOMIC DNA]</scope>
    <source>
        <strain evidence="3">W35</strain>
    </source>
</reference>
<gene>
    <name evidence="2" type="ORF">AQPW35_00360</name>
</gene>
<keyword evidence="1" id="KW-1133">Transmembrane helix</keyword>
<feature type="transmembrane region" description="Helical" evidence="1">
    <location>
        <begin position="436"/>
        <end position="455"/>
    </location>
</feature>
<proteinExistence type="predicted"/>
<feature type="transmembrane region" description="Helical" evidence="1">
    <location>
        <begin position="192"/>
        <end position="211"/>
    </location>
</feature>
<feature type="transmembrane region" description="Helical" evidence="1">
    <location>
        <begin position="154"/>
        <end position="172"/>
    </location>
</feature>
<feature type="transmembrane region" description="Helical" evidence="1">
    <location>
        <begin position="104"/>
        <end position="124"/>
    </location>
</feature>
<comment type="caution">
    <text evidence="2">The sequence shown here is derived from an EMBL/GenBank/DDBJ whole genome shotgun (WGS) entry which is preliminary data.</text>
</comment>
<feature type="transmembrane region" description="Helical" evidence="1">
    <location>
        <begin position="130"/>
        <end position="149"/>
    </location>
</feature>
<dbReference type="EMBL" id="BJCL01000001">
    <property type="protein sequence ID" value="GCL60955.1"/>
    <property type="molecule type" value="Genomic_DNA"/>
</dbReference>
<feature type="transmembrane region" description="Helical" evidence="1">
    <location>
        <begin position="330"/>
        <end position="352"/>
    </location>
</feature>
<evidence type="ECO:0000313" key="2">
    <source>
        <dbReference type="EMBL" id="GCL60955.1"/>
    </source>
</evidence>
<keyword evidence="1" id="KW-0472">Membrane</keyword>
<keyword evidence="3" id="KW-1185">Reference proteome</keyword>
<dbReference type="Proteomes" id="UP000301751">
    <property type="component" value="Unassembled WGS sequence"/>
</dbReference>
<feature type="transmembrane region" description="Helical" evidence="1">
    <location>
        <begin position="296"/>
        <end position="318"/>
    </location>
</feature>
<dbReference type="AlphaFoldDB" id="A0A480AMR8"/>
<accession>A0A480AMR8</accession>
<keyword evidence="1" id="KW-0812">Transmembrane</keyword>
<feature type="transmembrane region" description="Helical" evidence="1">
    <location>
        <begin position="461"/>
        <end position="479"/>
    </location>
</feature>
<feature type="transmembrane region" description="Helical" evidence="1">
    <location>
        <begin position="27"/>
        <end position="52"/>
    </location>
</feature>
<protein>
    <submittedName>
        <fullName evidence="2">Uncharacterized protein</fullName>
    </submittedName>
</protein>
<sequence length="497" mass="53206">MTPTAWQQQAVRLLQAPWQWRRNDGRLWALGFYGLVLGLLLVLPALAALVWLPRPTDWAAVAGLACLALLLLFGVQFGALLRLDHPHAARLVPGHPAALRCTAVGLWLGLVLMAGCATATGALLLDRPAAVFGVGVGLALSTAMLFVALAVRWWWAWLALSVAGGLGGWQPWSGLVAQALRGLQQAWLAQPLAVTVGVLLLQGLLLCSLFGRGDARHVRAHGQRERMRRIMVAGAVGQKPTLAAYGRWGEWLGSPAQRVADAWLAHVCRVAQPRTGSVMARAEIVLHGAQHWVRQVGTVLLVQGALLLCLALVVRHTGVAPVQLLEHGQVGIAIGMASMAMTAVVSLPGALWTSRREQALLMLLPGMPQGRALNRALGWRQLRHALALWAALLPLVLLAAWVGQLLPVLAFLAMVPPLSAWLWRDAARLRAASPTAAMLPMGLCLAGGVASHVLLRSVPEALLPWALAMASLTAGLMGWRWRLLLRLPQALPAGRLA</sequence>
<evidence type="ECO:0000313" key="3">
    <source>
        <dbReference type="Proteomes" id="UP000301751"/>
    </source>
</evidence>
<feature type="transmembrane region" description="Helical" evidence="1">
    <location>
        <begin position="385"/>
        <end position="402"/>
    </location>
</feature>
<name>A0A480AMR8_9BURK</name>
<feature type="transmembrane region" description="Helical" evidence="1">
    <location>
        <begin position="58"/>
        <end position="83"/>
    </location>
</feature>
<evidence type="ECO:0000256" key="1">
    <source>
        <dbReference type="SAM" id="Phobius"/>
    </source>
</evidence>
<dbReference type="RefSeq" id="WP_137730746.1">
    <property type="nucleotide sequence ID" value="NZ_BJCL01000001.1"/>
</dbReference>